<evidence type="ECO:0000313" key="5">
    <source>
        <dbReference type="Proteomes" id="UP000006039"/>
    </source>
</evidence>
<feature type="compositionally biased region" description="Polar residues" evidence="1">
    <location>
        <begin position="497"/>
        <end position="507"/>
    </location>
</feature>
<dbReference type="EnsemblFungi" id="EJT81981">
    <property type="protein sequence ID" value="EJT81981"/>
    <property type="gene ID" value="GGTG_01955"/>
</dbReference>
<dbReference type="GeneID" id="20342413"/>
<name>J3NL14_GAET3</name>
<reference evidence="3" key="3">
    <citation type="submission" date="2010-09" db="EMBL/GenBank/DDBJ databases">
        <title>Annotation of Gaeumannomyces graminis var. tritici R3-111a-1.</title>
        <authorList>
            <consortium name="The Broad Institute Genome Sequencing Platform"/>
            <person name="Ma L.-J."/>
            <person name="Dead R."/>
            <person name="Young S.K."/>
            <person name="Zeng Q."/>
            <person name="Gargeya S."/>
            <person name="Fitzgerald M."/>
            <person name="Haas B."/>
            <person name="Abouelleil A."/>
            <person name="Alvarado L."/>
            <person name="Arachchi H.M."/>
            <person name="Berlin A."/>
            <person name="Brown A."/>
            <person name="Chapman S.B."/>
            <person name="Chen Z."/>
            <person name="Dunbar C."/>
            <person name="Freedman E."/>
            <person name="Gearin G."/>
            <person name="Gellesch M."/>
            <person name="Goldberg J."/>
            <person name="Griggs A."/>
            <person name="Gujja S."/>
            <person name="Heiman D."/>
            <person name="Howarth C."/>
            <person name="Larson L."/>
            <person name="Lui A."/>
            <person name="MacDonald P.J.P."/>
            <person name="Mehta T."/>
            <person name="Montmayeur A."/>
            <person name="Murphy C."/>
            <person name="Neiman D."/>
            <person name="Pearson M."/>
            <person name="Priest M."/>
            <person name="Roberts A."/>
            <person name="Saif S."/>
            <person name="Shea T."/>
            <person name="Shenoy N."/>
            <person name="Sisk P."/>
            <person name="Stolte C."/>
            <person name="Sykes S."/>
            <person name="Yandava C."/>
            <person name="Wortman J."/>
            <person name="Nusbaum C."/>
            <person name="Birren B."/>
        </authorList>
    </citation>
    <scope>NUCLEOTIDE SEQUENCE</scope>
    <source>
        <strain evidence="3">R3-111a-1</strain>
    </source>
</reference>
<dbReference type="SMART" id="SM00355">
    <property type="entry name" value="ZnF_C2H2"/>
    <property type="match status" value="2"/>
</dbReference>
<feature type="region of interest" description="Disordered" evidence="1">
    <location>
        <begin position="459"/>
        <end position="522"/>
    </location>
</feature>
<feature type="compositionally biased region" description="Basic residues" evidence="1">
    <location>
        <begin position="129"/>
        <end position="140"/>
    </location>
</feature>
<dbReference type="EMBL" id="GL385395">
    <property type="protein sequence ID" value="EJT81981.1"/>
    <property type="molecule type" value="Genomic_DNA"/>
</dbReference>
<sequence length="590" mass="64640">MAIIMTCQDSMPGFDDVHTPASEFNFSQATTLMPSPATGIFPSFSQTGPADLAGSTWDSAVEGTQNFPDFQDHGAGDSYSPFTLGHTTPTHGEEDFHSKWSMPTAQDAVPVSVGSEPMRRLTSRSSTSSHRHSSASSKARRRLRATLAQAPELAYSHMTGNGPITSGRMVDVSQYLGMESTMSVPSQSLYSGLNPTFTADGLPFATMTPVLSQHVDPTCTQMDFEPAMGNSPAHSWDSYSTGLARTPSPGAIEDAWIGGQRLASSPNTTGSSPVFPGQSPRYVAMSSLFPQSLELPVSHSEDVLRISRKYCAQPMEELPSQEFSLPPAFARIGGSEIESPRDHALYKQAVPHPDGMFHCPWEGDESCNHKPEKLKCNYDKFVDSHLKPYRCKLESCENARFSSTACLLRHEREAHGMHGHGDKPFMCTYEGCDRAQPGNGFPRHWNLKDHMKRVHNDTAPVQIPTSSGGSPPPSGPSPTQVNKNRKRKKEEPAPTPSRKSSLKSQAQPPILTPAPTQISKAEERQARAAERWLDQQRRLVDVVSRLEYDDSNVTQQIKDAQVLLDALSSCAPAAKKATYVKGEYRRSYTN</sequence>
<feature type="region of interest" description="Disordered" evidence="1">
    <location>
        <begin position="60"/>
        <end position="140"/>
    </location>
</feature>
<evidence type="ECO:0000259" key="2">
    <source>
        <dbReference type="SMART" id="SM00355"/>
    </source>
</evidence>
<dbReference type="Proteomes" id="UP000006039">
    <property type="component" value="Unassembled WGS sequence"/>
</dbReference>
<evidence type="ECO:0000313" key="3">
    <source>
        <dbReference type="EMBL" id="EJT81981.1"/>
    </source>
</evidence>
<dbReference type="OrthoDB" id="5062908at2759"/>
<protein>
    <recommendedName>
        <fullName evidence="2">C2H2-type domain-containing protein</fullName>
    </recommendedName>
</protein>
<keyword evidence="5" id="KW-1185">Reference proteome</keyword>
<feature type="domain" description="C2H2-type" evidence="2">
    <location>
        <begin position="389"/>
        <end position="415"/>
    </location>
</feature>
<dbReference type="STRING" id="644352.J3NL14"/>
<dbReference type="Pfam" id="PF26176">
    <property type="entry name" value="zf_C2H2_17_2"/>
    <property type="match status" value="1"/>
</dbReference>
<evidence type="ECO:0000256" key="1">
    <source>
        <dbReference type="SAM" id="MobiDB-lite"/>
    </source>
</evidence>
<accession>J3NL14</accession>
<dbReference type="InterPro" id="IPR013087">
    <property type="entry name" value="Znf_C2H2_type"/>
</dbReference>
<reference evidence="3" key="2">
    <citation type="submission" date="2010-07" db="EMBL/GenBank/DDBJ databases">
        <authorList>
            <consortium name="The Broad Institute Genome Sequencing Platform"/>
            <consortium name="Broad Institute Genome Sequencing Center for Infectious Disease"/>
            <person name="Ma L.-J."/>
            <person name="Dead R."/>
            <person name="Young S."/>
            <person name="Zeng Q."/>
            <person name="Koehrsen M."/>
            <person name="Alvarado L."/>
            <person name="Berlin A."/>
            <person name="Chapman S.B."/>
            <person name="Chen Z."/>
            <person name="Freedman E."/>
            <person name="Gellesch M."/>
            <person name="Goldberg J."/>
            <person name="Griggs A."/>
            <person name="Gujja S."/>
            <person name="Heilman E.R."/>
            <person name="Heiman D."/>
            <person name="Hepburn T."/>
            <person name="Howarth C."/>
            <person name="Jen D."/>
            <person name="Larson L."/>
            <person name="Mehta T."/>
            <person name="Neiman D."/>
            <person name="Pearson M."/>
            <person name="Roberts A."/>
            <person name="Saif S."/>
            <person name="Shea T."/>
            <person name="Shenoy N."/>
            <person name="Sisk P."/>
            <person name="Stolte C."/>
            <person name="Sykes S."/>
            <person name="Walk T."/>
            <person name="White J."/>
            <person name="Yandava C."/>
            <person name="Haas B."/>
            <person name="Nusbaum C."/>
            <person name="Birren B."/>
        </authorList>
    </citation>
    <scope>NUCLEOTIDE SEQUENCE</scope>
    <source>
        <strain evidence="3">R3-111a-1</strain>
    </source>
</reference>
<dbReference type="Pfam" id="PF26177">
    <property type="entry name" value="zf_C2H2_17_1st"/>
    <property type="match status" value="1"/>
</dbReference>
<dbReference type="VEuPathDB" id="FungiDB:GGTG_01955"/>
<reference evidence="4" key="5">
    <citation type="submission" date="2018-04" db="UniProtKB">
        <authorList>
            <consortium name="EnsemblFungi"/>
        </authorList>
    </citation>
    <scope>IDENTIFICATION</scope>
    <source>
        <strain evidence="4">R3-111a-1</strain>
    </source>
</reference>
<dbReference type="AlphaFoldDB" id="J3NL14"/>
<dbReference type="Gene3D" id="3.30.160.60">
    <property type="entry name" value="Classic Zinc Finger"/>
    <property type="match status" value="1"/>
</dbReference>
<dbReference type="HOGENOM" id="CLU_024747_1_0_1"/>
<evidence type="ECO:0000313" key="4">
    <source>
        <dbReference type="EnsemblFungi" id="EJT81981"/>
    </source>
</evidence>
<gene>
    <name evidence="4" type="primary">20342413</name>
    <name evidence="3" type="ORF">GGTG_01955</name>
</gene>
<reference evidence="4" key="4">
    <citation type="journal article" date="2015" name="G3 (Bethesda)">
        <title>Genome sequences of three phytopathogenic species of the Magnaporthaceae family of fungi.</title>
        <authorList>
            <person name="Okagaki L.H."/>
            <person name="Nunes C.C."/>
            <person name="Sailsbery J."/>
            <person name="Clay B."/>
            <person name="Brown D."/>
            <person name="John T."/>
            <person name="Oh Y."/>
            <person name="Young N."/>
            <person name="Fitzgerald M."/>
            <person name="Haas B.J."/>
            <person name="Zeng Q."/>
            <person name="Young S."/>
            <person name="Adiconis X."/>
            <person name="Fan L."/>
            <person name="Levin J.Z."/>
            <person name="Mitchell T.K."/>
            <person name="Okubara P.A."/>
            <person name="Farman M.L."/>
            <person name="Kohn L.M."/>
            <person name="Birren B."/>
            <person name="Ma L.-J."/>
            <person name="Dean R.A."/>
        </authorList>
    </citation>
    <scope>NUCLEOTIDE SEQUENCE</scope>
    <source>
        <strain evidence="4">R3-111a-1</strain>
    </source>
</reference>
<dbReference type="RefSeq" id="XP_009217990.1">
    <property type="nucleotide sequence ID" value="XM_009219726.1"/>
</dbReference>
<dbReference type="InterPro" id="IPR059095">
    <property type="entry name" value="Znf_C2H2_17_2nd"/>
</dbReference>
<dbReference type="eggNOG" id="ENOG502SNG2">
    <property type="taxonomic scope" value="Eukaryota"/>
</dbReference>
<feature type="domain" description="C2H2-type" evidence="2">
    <location>
        <begin position="425"/>
        <end position="455"/>
    </location>
</feature>
<proteinExistence type="predicted"/>
<dbReference type="InterPro" id="IPR059009">
    <property type="entry name" value="Znf_C2H2_17_1st"/>
</dbReference>
<reference evidence="5" key="1">
    <citation type="submission" date="2010-07" db="EMBL/GenBank/DDBJ databases">
        <title>The genome sequence of Gaeumannomyces graminis var. tritici strain R3-111a-1.</title>
        <authorList>
            <consortium name="The Broad Institute Genome Sequencing Platform"/>
            <person name="Ma L.-J."/>
            <person name="Dead R."/>
            <person name="Young S."/>
            <person name="Zeng Q."/>
            <person name="Koehrsen M."/>
            <person name="Alvarado L."/>
            <person name="Berlin A."/>
            <person name="Chapman S.B."/>
            <person name="Chen Z."/>
            <person name="Freedman E."/>
            <person name="Gellesch M."/>
            <person name="Goldberg J."/>
            <person name="Griggs A."/>
            <person name="Gujja S."/>
            <person name="Heilman E.R."/>
            <person name="Heiman D."/>
            <person name="Hepburn T."/>
            <person name="Howarth C."/>
            <person name="Jen D."/>
            <person name="Larson L."/>
            <person name="Mehta T."/>
            <person name="Neiman D."/>
            <person name="Pearson M."/>
            <person name="Roberts A."/>
            <person name="Saif S."/>
            <person name="Shea T."/>
            <person name="Shenoy N."/>
            <person name="Sisk P."/>
            <person name="Stolte C."/>
            <person name="Sykes S."/>
            <person name="Walk T."/>
            <person name="White J."/>
            <person name="Yandava C."/>
            <person name="Haas B."/>
            <person name="Nusbaum C."/>
            <person name="Birren B."/>
        </authorList>
    </citation>
    <scope>NUCLEOTIDE SEQUENCE [LARGE SCALE GENOMIC DNA]</scope>
    <source>
        <strain evidence="5">R3-111a-1</strain>
    </source>
</reference>
<organism evidence="3">
    <name type="scientific">Gaeumannomyces tritici (strain R3-111a-1)</name>
    <name type="common">Wheat and barley take-all root rot fungus</name>
    <name type="synonym">Gaeumannomyces graminis var. tritici</name>
    <dbReference type="NCBI Taxonomy" id="644352"/>
    <lineage>
        <taxon>Eukaryota</taxon>
        <taxon>Fungi</taxon>
        <taxon>Dikarya</taxon>
        <taxon>Ascomycota</taxon>
        <taxon>Pezizomycotina</taxon>
        <taxon>Sordariomycetes</taxon>
        <taxon>Sordariomycetidae</taxon>
        <taxon>Magnaporthales</taxon>
        <taxon>Magnaporthaceae</taxon>
        <taxon>Gaeumannomyces</taxon>
    </lineage>
</organism>